<organism evidence="10 11">
    <name type="scientific">Oleoguttula mirabilis</name>
    <dbReference type="NCBI Taxonomy" id="1507867"/>
    <lineage>
        <taxon>Eukaryota</taxon>
        <taxon>Fungi</taxon>
        <taxon>Dikarya</taxon>
        <taxon>Ascomycota</taxon>
        <taxon>Pezizomycotina</taxon>
        <taxon>Dothideomycetes</taxon>
        <taxon>Dothideomycetidae</taxon>
        <taxon>Mycosphaerellales</taxon>
        <taxon>Teratosphaeriaceae</taxon>
        <taxon>Oleoguttula</taxon>
    </lineage>
</organism>
<dbReference type="CDD" id="cd06558">
    <property type="entry name" value="crotonase-like"/>
    <property type="match status" value="1"/>
</dbReference>
<feature type="region of interest" description="Disordered" evidence="8">
    <location>
        <begin position="298"/>
        <end position="329"/>
    </location>
</feature>
<gene>
    <name evidence="10" type="ORF">LTR36_000857</name>
</gene>
<keyword evidence="6" id="KW-0456">Lyase</keyword>
<reference evidence="10 11" key="1">
    <citation type="submission" date="2021-11" db="EMBL/GenBank/DDBJ databases">
        <title>Black yeast isolated from Biological Soil Crust.</title>
        <authorList>
            <person name="Kurbessoian T."/>
        </authorList>
    </citation>
    <scope>NUCLEOTIDE SEQUENCE [LARGE SCALE GENOMIC DNA]</scope>
    <source>
        <strain evidence="10 11">CCFEE 5522</strain>
    </source>
</reference>
<proteinExistence type="inferred from homology"/>
<dbReference type="InterPro" id="IPR029045">
    <property type="entry name" value="ClpP/crotonase-like_dom_sf"/>
</dbReference>
<dbReference type="GO" id="GO:0046872">
    <property type="term" value="F:metal ion binding"/>
    <property type="evidence" value="ECO:0007669"/>
    <property type="project" value="UniProtKB-KW"/>
</dbReference>
<dbReference type="InterPro" id="IPR043594">
    <property type="entry name" value="HMGL"/>
</dbReference>
<dbReference type="SUPFAM" id="SSF52096">
    <property type="entry name" value="ClpP/crotonase"/>
    <property type="match status" value="1"/>
</dbReference>
<dbReference type="Pfam" id="PF00378">
    <property type="entry name" value="ECH_1"/>
    <property type="match status" value="1"/>
</dbReference>
<dbReference type="Gene3D" id="3.90.226.10">
    <property type="entry name" value="2-enoyl-CoA Hydratase, Chain A, domain 1"/>
    <property type="match status" value="1"/>
</dbReference>
<dbReference type="EC" id="4.1.3.4" evidence="3"/>
<comment type="pathway">
    <text evidence="1">Metabolic intermediate metabolism; (S)-3-hydroxy-3-methylglutaryl-CoA degradation; acetoacetate from (S)-3-hydroxy-3-methylglutaryl-CoA: step 1/1.</text>
</comment>
<dbReference type="Proteomes" id="UP001324427">
    <property type="component" value="Unassembled WGS sequence"/>
</dbReference>
<keyword evidence="11" id="KW-1185">Reference proteome</keyword>
<comment type="caution">
    <text evidence="10">The sequence shown here is derived from an EMBL/GenBank/DDBJ whole genome shotgun (WGS) entry which is preliminary data.</text>
</comment>
<name>A0AAV9J3I3_9PEZI</name>
<dbReference type="FunFam" id="3.20.20.70:FF:000201">
    <property type="entry name" value="Hydroxymethylglutaryl-CoA lyase"/>
    <property type="match status" value="1"/>
</dbReference>
<comment type="catalytic activity">
    <reaction evidence="7">
        <text>(3S)-3-hydroxy-3-methylglutaryl-CoA = acetoacetate + acetyl-CoA</text>
        <dbReference type="Rhea" id="RHEA:24404"/>
        <dbReference type="ChEBI" id="CHEBI:13705"/>
        <dbReference type="ChEBI" id="CHEBI:43074"/>
        <dbReference type="ChEBI" id="CHEBI:57288"/>
        <dbReference type="EC" id="4.1.3.4"/>
    </reaction>
</comment>
<dbReference type="NCBIfam" id="NF004283">
    <property type="entry name" value="PRK05692.1"/>
    <property type="match status" value="1"/>
</dbReference>
<accession>A0AAV9J3I3</accession>
<keyword evidence="5" id="KW-0843">Virulence</keyword>
<keyword evidence="4" id="KW-0479">Metal-binding</keyword>
<sequence>MPARKDFVRIVEVGSRDGLQNVKTTIPTAVKLALIRRLRDAGLQTIEVTSVVSPRAVPQLADCRDVLADAEIQALLRDTQLRMPVLIPNLKGLGIAVEHGVREVAVFVSATEGFSKANIGCTVEQGLDRARQVATRAREQGLAVRGYVSCVFACPFDGPTPPAAVLACVQQLLDMGCYEISLGDTVGVGVPADVKALVSHLLRAGIPVEQLAGHFHDTYGQAVANVWAAYDCGMRVFDSSVGGLGGCPYAPGAKGNLATEDLVYTLHQAGVQTGTDLPMLVDIGVWISRTLAQPNSSRAGSALATAMSSSTKKPPPTKAPGASPEASRMSPWLHQASVEGLEVQRSGTNIKITLNRPKNGNALTAPMISAITSLFETAASDPSITRIAIAARGKFFCTGMDLAKGSSPVAKGGAAGDEQYARLTRLFEAIDAAPQVTIACVQGPAFGGGVGLAFACDVRLMAAAASMTLSETRLGLAPATISKYVVREWGVAFAREAMLSARAVPAMELKRLGKVGEVVATPEALSAALDAYLAHLRHAAPRASAMAKQLVRLSWLDGGGGAKQADGIRKVFDEMMAAGSESAHGLKSFQAGNKPVDWDEFTLARAARKAKL</sequence>
<evidence type="ECO:0000256" key="2">
    <source>
        <dbReference type="ARBA" id="ARBA00009405"/>
    </source>
</evidence>
<evidence type="ECO:0000256" key="4">
    <source>
        <dbReference type="ARBA" id="ARBA00022723"/>
    </source>
</evidence>
<comment type="similarity">
    <text evidence="2">Belongs to the HMG-CoA lyase family.</text>
</comment>
<evidence type="ECO:0000259" key="9">
    <source>
        <dbReference type="PROSITE" id="PS50991"/>
    </source>
</evidence>
<dbReference type="GO" id="GO:0046951">
    <property type="term" value="P:ketone body biosynthetic process"/>
    <property type="evidence" value="ECO:0007669"/>
    <property type="project" value="TreeGrafter"/>
</dbReference>
<evidence type="ECO:0000256" key="7">
    <source>
        <dbReference type="ARBA" id="ARBA00049877"/>
    </source>
</evidence>
<protein>
    <recommendedName>
        <fullName evidence="3">hydroxymethylglutaryl-CoA lyase</fullName>
        <ecNumber evidence="3">4.1.3.4</ecNumber>
    </recommendedName>
</protein>
<feature type="domain" description="Pyruvate carboxyltransferase" evidence="9">
    <location>
        <begin position="8"/>
        <end position="281"/>
    </location>
</feature>
<dbReference type="EMBL" id="JAVFHQ010000106">
    <property type="protein sequence ID" value="KAK4539251.1"/>
    <property type="molecule type" value="Genomic_DNA"/>
</dbReference>
<evidence type="ECO:0000313" key="10">
    <source>
        <dbReference type="EMBL" id="KAK4539251.1"/>
    </source>
</evidence>
<dbReference type="InterPro" id="IPR001753">
    <property type="entry name" value="Enoyl-CoA_hydra/iso"/>
</dbReference>
<dbReference type="Pfam" id="PF00682">
    <property type="entry name" value="HMGL-like"/>
    <property type="match status" value="1"/>
</dbReference>
<dbReference type="GO" id="GO:0006552">
    <property type="term" value="P:L-leucine catabolic process"/>
    <property type="evidence" value="ECO:0007669"/>
    <property type="project" value="TreeGrafter"/>
</dbReference>
<dbReference type="InterPro" id="IPR000891">
    <property type="entry name" value="PYR_CT"/>
</dbReference>
<dbReference type="Gene3D" id="3.20.20.70">
    <property type="entry name" value="Aldolase class I"/>
    <property type="match status" value="1"/>
</dbReference>
<dbReference type="GO" id="GO:0004419">
    <property type="term" value="F:hydroxymethylglutaryl-CoA lyase activity"/>
    <property type="evidence" value="ECO:0007669"/>
    <property type="project" value="UniProtKB-EC"/>
</dbReference>
<evidence type="ECO:0000256" key="3">
    <source>
        <dbReference type="ARBA" id="ARBA00012910"/>
    </source>
</evidence>
<evidence type="ECO:0000256" key="1">
    <source>
        <dbReference type="ARBA" id="ARBA00005143"/>
    </source>
</evidence>
<dbReference type="AlphaFoldDB" id="A0AAV9J3I3"/>
<evidence type="ECO:0000256" key="5">
    <source>
        <dbReference type="ARBA" id="ARBA00023026"/>
    </source>
</evidence>
<dbReference type="CDD" id="cd07938">
    <property type="entry name" value="DRE_TIM_HMGL"/>
    <property type="match status" value="1"/>
</dbReference>
<dbReference type="PANTHER" id="PTHR42738">
    <property type="entry name" value="HYDROXYMETHYLGLUTARYL-COA LYASE"/>
    <property type="match status" value="1"/>
</dbReference>
<dbReference type="PROSITE" id="PS50991">
    <property type="entry name" value="PYR_CT"/>
    <property type="match status" value="1"/>
</dbReference>
<evidence type="ECO:0000256" key="6">
    <source>
        <dbReference type="ARBA" id="ARBA00023239"/>
    </source>
</evidence>
<evidence type="ECO:0000313" key="11">
    <source>
        <dbReference type="Proteomes" id="UP001324427"/>
    </source>
</evidence>
<dbReference type="SUPFAM" id="SSF51569">
    <property type="entry name" value="Aldolase"/>
    <property type="match status" value="1"/>
</dbReference>
<evidence type="ECO:0000256" key="8">
    <source>
        <dbReference type="SAM" id="MobiDB-lite"/>
    </source>
</evidence>
<dbReference type="PANTHER" id="PTHR42738:SF17">
    <property type="entry name" value="HYDROXYMETHYLGLUTARYL-COA LYASE"/>
    <property type="match status" value="1"/>
</dbReference>
<dbReference type="InterPro" id="IPR013785">
    <property type="entry name" value="Aldolase_TIM"/>
</dbReference>